<accession>A0ABQ3T958</accession>
<keyword evidence="3" id="KW-1185">Reference proteome</keyword>
<gene>
    <name evidence="2" type="ORF">Sspor_25040</name>
</gene>
<dbReference type="Proteomes" id="UP000608522">
    <property type="component" value="Unassembled WGS sequence"/>
</dbReference>
<name>A0ABQ3T958_9ACTN</name>
<evidence type="ECO:0000313" key="3">
    <source>
        <dbReference type="Proteomes" id="UP000608522"/>
    </source>
</evidence>
<comment type="caution">
    <text evidence="2">The sequence shown here is derived from an EMBL/GenBank/DDBJ whole genome shotgun (WGS) entry which is preliminary data.</text>
</comment>
<keyword evidence="1" id="KW-0472">Membrane</keyword>
<feature type="transmembrane region" description="Helical" evidence="1">
    <location>
        <begin position="77"/>
        <end position="96"/>
    </location>
</feature>
<evidence type="ECO:0000256" key="1">
    <source>
        <dbReference type="SAM" id="Phobius"/>
    </source>
</evidence>
<sequence>MCPGDGPPGGKDTLAMALVVPQARTWRATRTTRPARALRTPRTATVLTGAGLALLPWVVVLARTMPQTTEVSHWSTAWIGLDLMLAAGLTGTGVLLRRRDPRASPLAAATAALLVMDAWFDVTTSAGTGGQGMALLLAAGAELPLAVACAVVAGRRPR</sequence>
<keyword evidence="1" id="KW-1133">Transmembrane helix</keyword>
<reference evidence="3" key="1">
    <citation type="submission" date="2023-07" db="EMBL/GenBank/DDBJ databases">
        <title>Whole genome shotgun sequence of Streptomyces spororaveus NBRC 15456.</title>
        <authorList>
            <person name="Komaki H."/>
            <person name="Tamura T."/>
        </authorList>
    </citation>
    <scope>NUCLEOTIDE SEQUENCE [LARGE SCALE GENOMIC DNA]</scope>
    <source>
        <strain evidence="3">NBRC 15456</strain>
    </source>
</reference>
<feature type="transmembrane region" description="Helical" evidence="1">
    <location>
        <begin position="103"/>
        <end position="120"/>
    </location>
</feature>
<proteinExistence type="predicted"/>
<evidence type="ECO:0000313" key="2">
    <source>
        <dbReference type="EMBL" id="GHI76943.1"/>
    </source>
</evidence>
<feature type="transmembrane region" description="Helical" evidence="1">
    <location>
        <begin position="132"/>
        <end position="153"/>
    </location>
</feature>
<organism evidence="2 3">
    <name type="scientific">Streptomyces spororaveus</name>
    <dbReference type="NCBI Taxonomy" id="284039"/>
    <lineage>
        <taxon>Bacteria</taxon>
        <taxon>Bacillati</taxon>
        <taxon>Actinomycetota</taxon>
        <taxon>Actinomycetes</taxon>
        <taxon>Kitasatosporales</taxon>
        <taxon>Streptomycetaceae</taxon>
        <taxon>Streptomyces</taxon>
    </lineage>
</organism>
<keyword evidence="1" id="KW-0812">Transmembrane</keyword>
<dbReference type="EMBL" id="BNED01000005">
    <property type="protein sequence ID" value="GHI76943.1"/>
    <property type="molecule type" value="Genomic_DNA"/>
</dbReference>
<feature type="transmembrane region" description="Helical" evidence="1">
    <location>
        <begin position="43"/>
        <end position="65"/>
    </location>
</feature>
<evidence type="ECO:0008006" key="4">
    <source>
        <dbReference type="Google" id="ProtNLM"/>
    </source>
</evidence>
<protein>
    <recommendedName>
        <fullName evidence="4">LPXTG-motif cell wall-anchored protein</fullName>
    </recommendedName>
</protein>